<proteinExistence type="predicted"/>
<organism evidence="1 2">
    <name type="scientific">Galerina marginata (strain CBS 339.88)</name>
    <dbReference type="NCBI Taxonomy" id="685588"/>
    <lineage>
        <taxon>Eukaryota</taxon>
        <taxon>Fungi</taxon>
        <taxon>Dikarya</taxon>
        <taxon>Basidiomycota</taxon>
        <taxon>Agaricomycotina</taxon>
        <taxon>Agaricomycetes</taxon>
        <taxon>Agaricomycetidae</taxon>
        <taxon>Agaricales</taxon>
        <taxon>Agaricineae</taxon>
        <taxon>Strophariaceae</taxon>
        <taxon>Galerina</taxon>
    </lineage>
</organism>
<keyword evidence="2" id="KW-1185">Reference proteome</keyword>
<gene>
    <name evidence="1" type="ORF">GALMADRAFT_1124625</name>
</gene>
<evidence type="ECO:0000313" key="1">
    <source>
        <dbReference type="EMBL" id="KDR81249.1"/>
    </source>
</evidence>
<dbReference type="Proteomes" id="UP000027222">
    <property type="component" value="Unassembled WGS sequence"/>
</dbReference>
<sequence length="180" mass="20348">MTTTIALLATFRQPEDTNTRTRDFYPLTMCTSTTFIPLGLLRSLECLHCRTTSASLFSPSSSSPARNFMDVFLLNILCQCSEQGHHVLASHKSSKLHSVARRRRSRSRYPSPPAHEFMDPFSLDHFSAPFRTGPSCLRCSVLLIRISRRRRRAVESGTTATKTESRPVGGRWREAMLVES</sequence>
<reference evidence="2" key="1">
    <citation type="journal article" date="2014" name="Proc. Natl. Acad. Sci. U.S.A.">
        <title>Extensive sampling of basidiomycete genomes demonstrates inadequacy of the white-rot/brown-rot paradigm for wood decay fungi.</title>
        <authorList>
            <person name="Riley R."/>
            <person name="Salamov A.A."/>
            <person name="Brown D.W."/>
            <person name="Nagy L.G."/>
            <person name="Floudas D."/>
            <person name="Held B.W."/>
            <person name="Levasseur A."/>
            <person name="Lombard V."/>
            <person name="Morin E."/>
            <person name="Otillar R."/>
            <person name="Lindquist E.A."/>
            <person name="Sun H."/>
            <person name="LaButti K.M."/>
            <person name="Schmutz J."/>
            <person name="Jabbour D."/>
            <person name="Luo H."/>
            <person name="Baker S.E."/>
            <person name="Pisabarro A.G."/>
            <person name="Walton J.D."/>
            <person name="Blanchette R.A."/>
            <person name="Henrissat B."/>
            <person name="Martin F."/>
            <person name="Cullen D."/>
            <person name="Hibbett D.S."/>
            <person name="Grigoriev I.V."/>
        </authorList>
    </citation>
    <scope>NUCLEOTIDE SEQUENCE [LARGE SCALE GENOMIC DNA]</scope>
    <source>
        <strain evidence="2">CBS 339.88</strain>
    </source>
</reference>
<dbReference type="AlphaFoldDB" id="A0A067TMU3"/>
<accession>A0A067TMU3</accession>
<evidence type="ECO:0000313" key="2">
    <source>
        <dbReference type="Proteomes" id="UP000027222"/>
    </source>
</evidence>
<dbReference type="EMBL" id="KL142371">
    <property type="protein sequence ID" value="KDR81249.1"/>
    <property type="molecule type" value="Genomic_DNA"/>
</dbReference>
<dbReference type="HOGENOM" id="CLU_1496319_0_0_1"/>
<protein>
    <submittedName>
        <fullName evidence="1">Uncharacterized protein</fullName>
    </submittedName>
</protein>
<name>A0A067TMU3_GALM3</name>